<evidence type="ECO:0000256" key="2">
    <source>
        <dbReference type="ARBA" id="ARBA00006671"/>
    </source>
</evidence>
<dbReference type="GO" id="GO:0043709">
    <property type="term" value="P:cell adhesion involved in single-species biofilm formation"/>
    <property type="evidence" value="ECO:0007669"/>
    <property type="project" value="TreeGrafter"/>
</dbReference>
<name>A0A807LGC3_9ENTR</name>
<dbReference type="InterPro" id="IPR008966">
    <property type="entry name" value="Adhesion_dom_sf"/>
</dbReference>
<evidence type="ECO:0000256" key="5">
    <source>
        <dbReference type="SAM" id="SignalP"/>
    </source>
</evidence>
<dbReference type="InterPro" id="IPR036937">
    <property type="entry name" value="Adhesion_dom_fimbrial_sf"/>
</dbReference>
<feature type="chain" id="PRO_5032632641" evidence="5">
    <location>
        <begin position="19"/>
        <end position="331"/>
    </location>
</feature>
<reference evidence="7 8" key="1">
    <citation type="submission" date="2017-01" db="EMBL/GenBank/DDBJ databases">
        <authorList>
            <person name="Cao J.-M."/>
        </authorList>
    </citation>
    <scope>NUCLEOTIDE SEQUENCE [LARGE SCALE GENOMIC DNA]</scope>
    <source>
        <strain evidence="7 8">888-76</strain>
    </source>
</reference>
<protein>
    <submittedName>
        <fullName evidence="7">Fimbrial adhesin FimH</fullName>
    </submittedName>
</protein>
<comment type="similarity">
    <text evidence="2">Belongs to the fimbrial protein family.</text>
</comment>
<dbReference type="AlphaFoldDB" id="A0A807LGC3"/>
<gene>
    <name evidence="7" type="ORF">BWI95_11620</name>
</gene>
<keyword evidence="8" id="KW-1185">Reference proteome</keyword>
<proteinExistence type="inferred from homology"/>
<dbReference type="KEGG" id="kco:BWI95_11620"/>
<sequence length="331" mass="36460">MRPIFAGVLWLAATQAFAASCYNANGTPTDITYDLSNSFDGSSNRLNKVVTRSEKSAWIGVRAICPAGTQQTHTYRSYVTRFPVEFTAHGYHYLQISPHLQAAMRIRDSFAGEFYPPGNYIRMGQEEDVAKQRPFGVMDSQLLLKLRVTERFMNQVTIPQQTLFTVYVTTGVNDPLITPVYTISLGGVVEVPQRCEVNAGQVVEFDFGDIRAALFSEAGAGNRPRGVTPQSQTVSISCTNVHARAYISVRLEAEKSDNHILLSDNPDLGFVVANEMGQPFTPNNIFSVIPLQLDKNAAAQVGIRAWPVSVTGKKPAEGPFSARGFLRVEYN</sequence>
<dbReference type="Proteomes" id="UP000187148">
    <property type="component" value="Chromosome"/>
</dbReference>
<dbReference type="EMBL" id="CP019445">
    <property type="protein sequence ID" value="APZ05646.1"/>
    <property type="molecule type" value="Genomic_DNA"/>
</dbReference>
<feature type="domain" description="Fimbrial-type adhesion" evidence="6">
    <location>
        <begin position="184"/>
        <end position="330"/>
    </location>
</feature>
<evidence type="ECO:0000313" key="7">
    <source>
        <dbReference type="EMBL" id="APZ05646.1"/>
    </source>
</evidence>
<evidence type="ECO:0000256" key="1">
    <source>
        <dbReference type="ARBA" id="ARBA00004561"/>
    </source>
</evidence>
<dbReference type="NCBIfam" id="NF011746">
    <property type="entry name" value="PRK15199.1"/>
    <property type="match status" value="1"/>
</dbReference>
<dbReference type="RefSeq" id="WP_054804543.1">
    <property type="nucleotide sequence ID" value="NZ_CP019445.1"/>
</dbReference>
<dbReference type="InterPro" id="IPR000259">
    <property type="entry name" value="Adhesion_dom_fimbrial"/>
</dbReference>
<evidence type="ECO:0000256" key="4">
    <source>
        <dbReference type="ARBA" id="ARBA00023263"/>
    </source>
</evidence>
<evidence type="ECO:0000256" key="3">
    <source>
        <dbReference type="ARBA" id="ARBA00022729"/>
    </source>
</evidence>
<feature type="signal peptide" evidence="5">
    <location>
        <begin position="1"/>
        <end position="18"/>
    </location>
</feature>
<keyword evidence="3 5" id="KW-0732">Signal</keyword>
<dbReference type="SUPFAM" id="SSF49401">
    <property type="entry name" value="Bacterial adhesins"/>
    <property type="match status" value="1"/>
</dbReference>
<dbReference type="Pfam" id="PF00419">
    <property type="entry name" value="Fimbrial"/>
    <property type="match status" value="1"/>
</dbReference>
<dbReference type="Gene3D" id="2.60.40.1090">
    <property type="entry name" value="Fimbrial-type adhesion domain"/>
    <property type="match status" value="1"/>
</dbReference>
<keyword evidence="4" id="KW-0281">Fimbrium</keyword>
<organism evidence="7 8">
    <name type="scientific">Kosakonia cowanii JCM 10956 = DSM 18146</name>
    <dbReference type="NCBI Taxonomy" id="1300165"/>
    <lineage>
        <taxon>Bacteria</taxon>
        <taxon>Pseudomonadati</taxon>
        <taxon>Pseudomonadota</taxon>
        <taxon>Gammaproteobacteria</taxon>
        <taxon>Enterobacterales</taxon>
        <taxon>Enterobacteriaceae</taxon>
        <taxon>Kosakonia</taxon>
    </lineage>
</organism>
<dbReference type="InterPro" id="IPR050263">
    <property type="entry name" value="Bact_Fimbrial_Adh_Pro"/>
</dbReference>
<dbReference type="PANTHER" id="PTHR33420">
    <property type="entry name" value="FIMBRIAL SUBUNIT ELFA-RELATED"/>
    <property type="match status" value="1"/>
</dbReference>
<comment type="subcellular location">
    <subcellularLocation>
        <location evidence="1">Fimbrium</location>
    </subcellularLocation>
</comment>
<dbReference type="PROSITE" id="PS51257">
    <property type="entry name" value="PROKAR_LIPOPROTEIN"/>
    <property type="match status" value="1"/>
</dbReference>
<evidence type="ECO:0000259" key="6">
    <source>
        <dbReference type="Pfam" id="PF00419"/>
    </source>
</evidence>
<dbReference type="GO" id="GO:0009289">
    <property type="term" value="C:pilus"/>
    <property type="evidence" value="ECO:0007669"/>
    <property type="project" value="UniProtKB-SubCell"/>
</dbReference>
<accession>A0A807LGC3</accession>
<dbReference type="PANTHER" id="PTHR33420:SF31">
    <property type="entry name" value="TYPE 1 FIMBRIN D-MANNOSE SPECIFIC ADHESIN"/>
    <property type="match status" value="1"/>
</dbReference>
<evidence type="ECO:0000313" key="8">
    <source>
        <dbReference type="Proteomes" id="UP000187148"/>
    </source>
</evidence>